<dbReference type="Proteomes" id="UP000002941">
    <property type="component" value="Unassembled WGS sequence"/>
</dbReference>
<organism evidence="2 3">
    <name type="scientific">Actinomyces massiliensis F0489</name>
    <dbReference type="NCBI Taxonomy" id="1125718"/>
    <lineage>
        <taxon>Bacteria</taxon>
        <taxon>Bacillati</taxon>
        <taxon>Actinomycetota</taxon>
        <taxon>Actinomycetes</taxon>
        <taxon>Actinomycetales</taxon>
        <taxon>Actinomycetaceae</taxon>
        <taxon>Actinomyces</taxon>
    </lineage>
</organism>
<dbReference type="AlphaFoldDB" id="J0NAI2"/>
<accession>J0NAI2</accession>
<dbReference type="EMBL" id="AKFT01000116">
    <property type="protein sequence ID" value="EJF43969.1"/>
    <property type="molecule type" value="Genomic_DNA"/>
</dbReference>
<gene>
    <name evidence="2" type="ORF">HMPREF1318_0867</name>
</gene>
<feature type="region of interest" description="Disordered" evidence="1">
    <location>
        <begin position="1"/>
        <end position="41"/>
    </location>
</feature>
<evidence type="ECO:0000256" key="1">
    <source>
        <dbReference type="SAM" id="MobiDB-lite"/>
    </source>
</evidence>
<proteinExistence type="predicted"/>
<sequence length="41" mass="4658">MSKTEEISPGTMQRDTEAHRNHTENTRSSHGFLETPTSSRL</sequence>
<reference evidence="2 3" key="1">
    <citation type="submission" date="2012-05" db="EMBL/GenBank/DDBJ databases">
        <authorList>
            <person name="Harkins D.M."/>
            <person name="Madupu R."/>
            <person name="Durkin A.S."/>
            <person name="Torralba M."/>
            <person name="Methe B."/>
            <person name="Sutton G.G."/>
            <person name="Nelson K.E."/>
        </authorList>
    </citation>
    <scope>NUCLEOTIDE SEQUENCE [LARGE SCALE GENOMIC DNA]</scope>
    <source>
        <strain evidence="2 3">F0489</strain>
    </source>
</reference>
<feature type="compositionally biased region" description="Basic and acidic residues" evidence="1">
    <location>
        <begin position="14"/>
        <end position="27"/>
    </location>
</feature>
<comment type="caution">
    <text evidence="2">The sequence shown here is derived from an EMBL/GenBank/DDBJ whole genome shotgun (WGS) entry which is preliminary data.</text>
</comment>
<protein>
    <submittedName>
        <fullName evidence="2">Uncharacterized protein</fullName>
    </submittedName>
</protein>
<name>J0NAI2_9ACTO</name>
<evidence type="ECO:0000313" key="3">
    <source>
        <dbReference type="Proteomes" id="UP000002941"/>
    </source>
</evidence>
<evidence type="ECO:0000313" key="2">
    <source>
        <dbReference type="EMBL" id="EJF43969.1"/>
    </source>
</evidence>
<keyword evidence="3" id="KW-1185">Reference proteome</keyword>